<proteinExistence type="inferred from homology"/>
<dbReference type="PANTHER" id="PTHR10381:SF26">
    <property type="entry name" value="ATP-DEPENDENT CLP PROTEASE PROTEOLYTIC SUBUNIT-LIKE-RELATED"/>
    <property type="match status" value="1"/>
</dbReference>
<reference evidence="3 4" key="1">
    <citation type="submission" date="2018-07" db="EMBL/GenBank/DDBJ databases">
        <title>Arthrobacter sp. nov., isolated from raw cow's milk with high bacterial count.</title>
        <authorList>
            <person name="Hahne J."/>
            <person name="Isele D."/>
            <person name="Lipski A."/>
        </authorList>
    </citation>
    <scope>NUCLEOTIDE SEQUENCE [LARGE SCALE GENOMIC DNA]</scope>
    <source>
        <strain evidence="3 4">JZ R-35</strain>
    </source>
</reference>
<dbReference type="SUPFAM" id="SSF52096">
    <property type="entry name" value="ClpP/crotonase"/>
    <property type="match status" value="1"/>
</dbReference>
<organism evidence="3 4">
    <name type="scientific">Galactobacter valiniphilus</name>
    <dbReference type="NCBI Taxonomy" id="2676122"/>
    <lineage>
        <taxon>Bacteria</taxon>
        <taxon>Bacillati</taxon>
        <taxon>Actinomycetota</taxon>
        <taxon>Actinomycetes</taxon>
        <taxon>Micrococcales</taxon>
        <taxon>Micrococcaceae</taxon>
        <taxon>Galactobacter</taxon>
    </lineage>
</organism>
<evidence type="ECO:0000313" key="4">
    <source>
        <dbReference type="Proteomes" id="UP000265419"/>
    </source>
</evidence>
<sequence>MSTYVVPHVVERAANGSERVTDVFSRLVSERIVYIGTPVDDNVANSVIAQLLHLESVSPQVPIDLVLNAAGGAESAVLAVHDALRYIQAPVAATVVGQVSGAAALLLASAEPGRRLLLPHARVVLRQPVAEARGAIPDLIPEAEEVERVRSVVEGLLAGYTGRSVQSLRADTDRALVLPGADAVAYGVADEVIETRRAA</sequence>
<dbReference type="PANTHER" id="PTHR10381">
    <property type="entry name" value="ATP-DEPENDENT CLP PROTEASE PROTEOLYTIC SUBUNIT"/>
    <property type="match status" value="1"/>
</dbReference>
<dbReference type="PRINTS" id="PR00127">
    <property type="entry name" value="CLPPROTEASEP"/>
</dbReference>
<evidence type="ECO:0000313" key="3">
    <source>
        <dbReference type="EMBL" id="RII42057.1"/>
    </source>
</evidence>
<protein>
    <recommendedName>
        <fullName evidence="2">ATP-dependent Clp protease proteolytic subunit</fullName>
    </recommendedName>
</protein>
<dbReference type="Proteomes" id="UP000265419">
    <property type="component" value="Unassembled WGS sequence"/>
</dbReference>
<dbReference type="Pfam" id="PF00574">
    <property type="entry name" value="CLP_protease"/>
    <property type="match status" value="1"/>
</dbReference>
<comment type="caution">
    <text evidence="3">The sequence shown here is derived from an EMBL/GenBank/DDBJ whole genome shotgun (WGS) entry which is preliminary data.</text>
</comment>
<keyword evidence="3" id="KW-0378">Hydrolase</keyword>
<dbReference type="InterPro" id="IPR001907">
    <property type="entry name" value="ClpP"/>
</dbReference>
<comment type="similarity">
    <text evidence="1 2">Belongs to the peptidase S14 family.</text>
</comment>
<name>A0A399JBZ0_9MICC</name>
<dbReference type="RefSeq" id="WP_119424813.1">
    <property type="nucleotide sequence ID" value="NZ_QQXK01000016.1"/>
</dbReference>
<keyword evidence="4" id="KW-1185">Reference proteome</keyword>
<evidence type="ECO:0000256" key="1">
    <source>
        <dbReference type="ARBA" id="ARBA00007039"/>
    </source>
</evidence>
<dbReference type="GO" id="GO:0006515">
    <property type="term" value="P:protein quality control for misfolded or incompletely synthesized proteins"/>
    <property type="evidence" value="ECO:0007669"/>
    <property type="project" value="TreeGrafter"/>
</dbReference>
<dbReference type="InterPro" id="IPR029045">
    <property type="entry name" value="ClpP/crotonase-like_dom_sf"/>
</dbReference>
<gene>
    <name evidence="3" type="ORF">DWB68_09010</name>
</gene>
<dbReference type="GO" id="GO:0009368">
    <property type="term" value="C:endopeptidase Clp complex"/>
    <property type="evidence" value="ECO:0007669"/>
    <property type="project" value="TreeGrafter"/>
</dbReference>
<evidence type="ECO:0000256" key="2">
    <source>
        <dbReference type="RuleBase" id="RU003567"/>
    </source>
</evidence>
<keyword evidence="3" id="KW-0645">Protease</keyword>
<accession>A0A399JBZ0</accession>
<dbReference type="GO" id="GO:0051117">
    <property type="term" value="F:ATPase binding"/>
    <property type="evidence" value="ECO:0007669"/>
    <property type="project" value="TreeGrafter"/>
</dbReference>
<dbReference type="CDD" id="cd07017">
    <property type="entry name" value="S14_ClpP_2"/>
    <property type="match status" value="1"/>
</dbReference>
<dbReference type="AlphaFoldDB" id="A0A399JBZ0"/>
<dbReference type="InterPro" id="IPR023562">
    <property type="entry name" value="ClpP/TepA"/>
</dbReference>
<dbReference type="GO" id="GO:0004252">
    <property type="term" value="F:serine-type endopeptidase activity"/>
    <property type="evidence" value="ECO:0007669"/>
    <property type="project" value="InterPro"/>
</dbReference>
<dbReference type="Gene3D" id="3.90.226.10">
    <property type="entry name" value="2-enoyl-CoA Hydratase, Chain A, domain 1"/>
    <property type="match status" value="1"/>
</dbReference>
<dbReference type="GO" id="GO:0004176">
    <property type="term" value="F:ATP-dependent peptidase activity"/>
    <property type="evidence" value="ECO:0007669"/>
    <property type="project" value="InterPro"/>
</dbReference>
<dbReference type="EMBL" id="QQXK01000016">
    <property type="protein sequence ID" value="RII42057.1"/>
    <property type="molecule type" value="Genomic_DNA"/>
</dbReference>